<comment type="caution">
    <text evidence="2">The sequence shown here is derived from an EMBL/GenBank/DDBJ whole genome shotgun (WGS) entry which is preliminary data.</text>
</comment>
<dbReference type="KEGG" id="mrr:Moror_9517"/>
<reference evidence="2 3" key="1">
    <citation type="journal article" date="2014" name="BMC Genomics">
        <title>Genome and secretome analysis of the hemibiotrophic fungal pathogen, Moniliophthora roreri, which causes frosty pod rot disease of cacao: mechanisms of the biotrophic and necrotrophic phases.</title>
        <authorList>
            <person name="Meinhardt L.W."/>
            <person name="Costa G.G.L."/>
            <person name="Thomazella D.P.T."/>
            <person name="Teixeira P.J.P.L."/>
            <person name="Carazzolle M.F."/>
            <person name="Schuster S.C."/>
            <person name="Carlson J.E."/>
            <person name="Guiltinan M.J."/>
            <person name="Mieczkowski P."/>
            <person name="Farmer A."/>
            <person name="Ramaraj T."/>
            <person name="Crozier J."/>
            <person name="Davis R.E."/>
            <person name="Shao J."/>
            <person name="Melnick R.L."/>
            <person name="Pereira G.A.G."/>
            <person name="Bailey B.A."/>
        </authorList>
    </citation>
    <scope>NUCLEOTIDE SEQUENCE [LARGE SCALE GENOMIC DNA]</scope>
    <source>
        <strain evidence="2 3">MCA 2997</strain>
    </source>
</reference>
<evidence type="ECO:0000313" key="3">
    <source>
        <dbReference type="Proteomes" id="UP000017559"/>
    </source>
</evidence>
<dbReference type="Proteomes" id="UP000017559">
    <property type="component" value="Unassembled WGS sequence"/>
</dbReference>
<evidence type="ECO:0000313" key="2">
    <source>
        <dbReference type="EMBL" id="ESK80695.1"/>
    </source>
</evidence>
<accession>V2WKI0</accession>
<dbReference type="HOGENOM" id="CLU_1713763_0_0_1"/>
<dbReference type="OrthoDB" id="10039611at2759"/>
<organism evidence="2 3">
    <name type="scientific">Moniliophthora roreri (strain MCA 2997)</name>
    <name type="common">Cocoa frosty pod rot fungus</name>
    <name type="synonym">Crinipellis roreri</name>
    <dbReference type="NCBI Taxonomy" id="1381753"/>
    <lineage>
        <taxon>Eukaryota</taxon>
        <taxon>Fungi</taxon>
        <taxon>Dikarya</taxon>
        <taxon>Basidiomycota</taxon>
        <taxon>Agaricomycotina</taxon>
        <taxon>Agaricomycetes</taxon>
        <taxon>Agaricomycetidae</taxon>
        <taxon>Agaricales</taxon>
        <taxon>Marasmiineae</taxon>
        <taxon>Marasmiaceae</taxon>
        <taxon>Moniliophthora</taxon>
    </lineage>
</organism>
<name>V2WKI0_MONRO</name>
<feature type="region of interest" description="Disordered" evidence="1">
    <location>
        <begin position="33"/>
        <end position="75"/>
    </location>
</feature>
<dbReference type="AlphaFoldDB" id="V2WKI0"/>
<keyword evidence="3" id="KW-1185">Reference proteome</keyword>
<protein>
    <submittedName>
        <fullName evidence="2">Uncharacterized protein</fullName>
    </submittedName>
</protein>
<feature type="compositionally biased region" description="Basic residues" evidence="1">
    <location>
        <begin position="51"/>
        <end position="63"/>
    </location>
</feature>
<dbReference type="EMBL" id="AWSO01003110">
    <property type="protein sequence ID" value="ESK80695.1"/>
    <property type="molecule type" value="Genomic_DNA"/>
</dbReference>
<proteinExistence type="predicted"/>
<gene>
    <name evidence="2" type="ORF">Moror_9517</name>
</gene>
<sequence>MPKNPSKADSPNFGVYISATGPTGEVLYEKRMVKTHKKKREGDTTAAAVGSKKKRKHKAKKNSSRGNEEAANKVPEGSLKCVPIKTWKLMQDTIIPEMGEVQHLYFPADHPEHPGHFKSMAVLLQEHGLYDEARLNSECKRFICPVGAEQCCC</sequence>
<evidence type="ECO:0000256" key="1">
    <source>
        <dbReference type="SAM" id="MobiDB-lite"/>
    </source>
</evidence>